<dbReference type="GO" id="GO:0016998">
    <property type="term" value="P:cell wall macromolecule catabolic process"/>
    <property type="evidence" value="ECO:0007669"/>
    <property type="project" value="InterPro"/>
</dbReference>
<dbReference type="SUPFAM" id="SSF51445">
    <property type="entry name" value="(Trans)glycosidases"/>
    <property type="match status" value="1"/>
</dbReference>
<dbReference type="Gene3D" id="3.20.20.80">
    <property type="entry name" value="Glycosidases"/>
    <property type="match status" value="1"/>
</dbReference>
<dbReference type="Proteomes" id="UP000191112">
    <property type="component" value="Unassembled WGS sequence"/>
</dbReference>
<proteinExistence type="inferred from homology"/>
<dbReference type="PANTHER" id="PTHR34135">
    <property type="entry name" value="LYSOZYME"/>
    <property type="match status" value="1"/>
</dbReference>
<gene>
    <name evidence="4" type="ORF">SAMN05660477_00665</name>
</gene>
<evidence type="ECO:0000256" key="2">
    <source>
        <dbReference type="ARBA" id="ARBA00022801"/>
    </source>
</evidence>
<organism evidence="4 5">
    <name type="scientific">Soonwooa buanensis</name>
    <dbReference type="NCBI Taxonomy" id="619805"/>
    <lineage>
        <taxon>Bacteria</taxon>
        <taxon>Pseudomonadati</taxon>
        <taxon>Bacteroidota</taxon>
        <taxon>Flavobacteriia</taxon>
        <taxon>Flavobacteriales</taxon>
        <taxon>Weeksellaceae</taxon>
        <taxon>Chryseobacterium group</taxon>
        <taxon>Soonwooa</taxon>
    </lineage>
</organism>
<dbReference type="AlphaFoldDB" id="A0A1T5DES7"/>
<keyword evidence="3" id="KW-0326">Glycosidase</keyword>
<dbReference type="PROSITE" id="PS51904">
    <property type="entry name" value="GLYCOSYL_HYDROL_F25_2"/>
    <property type="match status" value="1"/>
</dbReference>
<keyword evidence="2" id="KW-0378">Hydrolase</keyword>
<evidence type="ECO:0000256" key="1">
    <source>
        <dbReference type="ARBA" id="ARBA00010646"/>
    </source>
</evidence>
<dbReference type="InterPro" id="IPR017853">
    <property type="entry name" value="GH"/>
</dbReference>
<accession>A0A1T5DES7</accession>
<evidence type="ECO:0000313" key="5">
    <source>
        <dbReference type="Proteomes" id="UP000191112"/>
    </source>
</evidence>
<dbReference type="InterPro" id="IPR002053">
    <property type="entry name" value="Glyco_hydro_25"/>
</dbReference>
<dbReference type="SMART" id="SM00641">
    <property type="entry name" value="Glyco_25"/>
    <property type="match status" value="1"/>
</dbReference>
<comment type="similarity">
    <text evidence="1">Belongs to the glycosyl hydrolase 25 family.</text>
</comment>
<dbReference type="Pfam" id="PF01183">
    <property type="entry name" value="Glyco_hydro_25"/>
    <property type="match status" value="1"/>
</dbReference>
<dbReference type="GO" id="GO:0016052">
    <property type="term" value="P:carbohydrate catabolic process"/>
    <property type="evidence" value="ECO:0007669"/>
    <property type="project" value="TreeGrafter"/>
</dbReference>
<evidence type="ECO:0000256" key="3">
    <source>
        <dbReference type="ARBA" id="ARBA00023295"/>
    </source>
</evidence>
<sequence>MWWTLTFAILGLLGTGFYLKEKIHFYYSTYFNKFHHKKLKNSKEEEARINRIIGDYATQTFGFDISHYQNKEDIKWDSLSIGNKTIPLKFVLLRATMGNKKSDKNFEHFWEQAKKHELLRGAYHFYRPDEDPILQANSFVSVAKLESGDLPPVLDIEKMPRHKSKEQLIKDLKLFVKILEDAYGTKPIIYTYYHYKKDVLAHEFDDYTLWLANYNDVPAPSPEDNWKFWQFTENGIAYGINVKVDLNVYNGSYWSLRQLTLD</sequence>
<dbReference type="GO" id="GO:0009253">
    <property type="term" value="P:peptidoglycan catabolic process"/>
    <property type="evidence" value="ECO:0007669"/>
    <property type="project" value="InterPro"/>
</dbReference>
<evidence type="ECO:0000313" key="4">
    <source>
        <dbReference type="EMBL" id="SKB70195.1"/>
    </source>
</evidence>
<dbReference type="PANTHER" id="PTHR34135:SF2">
    <property type="entry name" value="LYSOZYME"/>
    <property type="match status" value="1"/>
</dbReference>
<dbReference type="GO" id="GO:0003796">
    <property type="term" value="F:lysozyme activity"/>
    <property type="evidence" value="ECO:0007669"/>
    <property type="project" value="InterPro"/>
</dbReference>
<dbReference type="EMBL" id="FUYZ01000002">
    <property type="protein sequence ID" value="SKB70195.1"/>
    <property type="molecule type" value="Genomic_DNA"/>
</dbReference>
<dbReference type="InterPro" id="IPR018077">
    <property type="entry name" value="Glyco_hydro_fam25_subgr"/>
</dbReference>
<reference evidence="4 5" key="1">
    <citation type="submission" date="2017-02" db="EMBL/GenBank/DDBJ databases">
        <authorList>
            <person name="Peterson S.W."/>
        </authorList>
    </citation>
    <scope>NUCLEOTIDE SEQUENCE [LARGE SCALE GENOMIC DNA]</scope>
    <source>
        <strain evidence="4 5">DSM 22323</strain>
    </source>
</reference>
<protein>
    <submittedName>
        <fullName evidence="4">Lysozyme</fullName>
    </submittedName>
</protein>
<keyword evidence="5" id="KW-1185">Reference proteome</keyword>
<name>A0A1T5DES7_9FLAO</name>